<evidence type="ECO:0000256" key="4">
    <source>
        <dbReference type="ARBA" id="ARBA00023014"/>
    </source>
</evidence>
<keyword evidence="3" id="KW-0408">Iron</keyword>
<name>A0A6L9Y1N1_9MICO</name>
<evidence type="ECO:0000256" key="3">
    <source>
        <dbReference type="ARBA" id="ARBA00023004"/>
    </source>
</evidence>
<keyword evidence="2" id="KW-0479">Metal-binding</keyword>
<reference evidence="6 7" key="1">
    <citation type="journal article" date="2014" name="J. Microbiol.">
        <title>Diaminobutyricibacter tongyongensis gen. nov., sp. nov. and Homoserinibacter gongjuensis gen. nov., sp. nov. belong to the family Microbacteriaceae.</title>
        <authorList>
            <person name="Kim S.J."/>
            <person name="Ahn J.H."/>
            <person name="Weon H.Y."/>
            <person name="Hamada M."/>
            <person name="Suzuki K."/>
            <person name="Kwon S.W."/>
        </authorList>
    </citation>
    <scope>NUCLEOTIDE SEQUENCE [LARGE SCALE GENOMIC DNA]</scope>
    <source>
        <strain evidence="6 7">NBRC 108724</strain>
    </source>
</reference>
<organism evidence="6 7">
    <name type="scientific">Leifsonia tongyongensis</name>
    <dbReference type="NCBI Taxonomy" id="1268043"/>
    <lineage>
        <taxon>Bacteria</taxon>
        <taxon>Bacillati</taxon>
        <taxon>Actinomycetota</taxon>
        <taxon>Actinomycetes</taxon>
        <taxon>Micrococcales</taxon>
        <taxon>Microbacteriaceae</taxon>
        <taxon>Leifsonia</taxon>
    </lineage>
</organism>
<evidence type="ECO:0000256" key="1">
    <source>
        <dbReference type="ARBA" id="ARBA00022714"/>
    </source>
</evidence>
<dbReference type="AlphaFoldDB" id="A0A6L9Y1N1"/>
<dbReference type="RefSeq" id="WP_163291065.1">
    <property type="nucleotide sequence ID" value="NZ_JAAGWY010000004.1"/>
</dbReference>
<dbReference type="Pfam" id="PF09360">
    <property type="entry name" value="zf-CDGSH"/>
    <property type="match status" value="1"/>
</dbReference>
<dbReference type="Proteomes" id="UP000474967">
    <property type="component" value="Unassembled WGS sequence"/>
</dbReference>
<dbReference type="InterPro" id="IPR018967">
    <property type="entry name" value="FeS-contain_CDGSH-typ"/>
</dbReference>
<keyword evidence="7" id="KW-1185">Reference proteome</keyword>
<accession>A0A6L9Y1N1</accession>
<dbReference type="EMBL" id="JAAGWY010000004">
    <property type="protein sequence ID" value="NEN07599.1"/>
    <property type="molecule type" value="Genomic_DNA"/>
</dbReference>
<dbReference type="SMART" id="SM00704">
    <property type="entry name" value="ZnF_CDGSH"/>
    <property type="match status" value="1"/>
</dbReference>
<dbReference type="InterPro" id="IPR042216">
    <property type="entry name" value="MitoNEET_CISD"/>
</dbReference>
<evidence type="ECO:0000259" key="5">
    <source>
        <dbReference type="SMART" id="SM00704"/>
    </source>
</evidence>
<feature type="domain" description="Iron-binding zinc finger CDGSH type" evidence="5">
    <location>
        <begin position="92"/>
        <end position="133"/>
    </location>
</feature>
<evidence type="ECO:0000313" key="7">
    <source>
        <dbReference type="Proteomes" id="UP000474967"/>
    </source>
</evidence>
<sequence>MDRQYTGSEIDVFYDAERCIHAQECVRGLPQVFDRGRRPWVLPDAGSPDAIVETILRCPSGALRFHRADGADEVPDAETTVTPLPDGPIYVRGAITVRLPDGSTESVTRAALCGCGRSARKPFCDLTHLVPES</sequence>
<gene>
    <name evidence="6" type="ORF">G3T36_17205</name>
</gene>
<keyword evidence="1" id="KW-0001">2Fe-2S</keyword>
<dbReference type="GO" id="GO:0046872">
    <property type="term" value="F:metal ion binding"/>
    <property type="evidence" value="ECO:0007669"/>
    <property type="project" value="UniProtKB-KW"/>
</dbReference>
<dbReference type="Gene3D" id="3.40.5.90">
    <property type="entry name" value="CDGSH iron-sulfur domain, mitoNEET-type"/>
    <property type="match status" value="1"/>
</dbReference>
<dbReference type="InterPro" id="IPR010693">
    <property type="entry name" value="Divergent_4Fe-4S_mono-cluster"/>
</dbReference>
<protein>
    <recommendedName>
        <fullName evidence="5">Iron-binding zinc finger CDGSH type domain-containing protein</fullName>
    </recommendedName>
</protein>
<dbReference type="Pfam" id="PF06902">
    <property type="entry name" value="Fer4_19"/>
    <property type="match status" value="1"/>
</dbReference>
<evidence type="ECO:0000313" key="6">
    <source>
        <dbReference type="EMBL" id="NEN07599.1"/>
    </source>
</evidence>
<dbReference type="GO" id="GO:0051537">
    <property type="term" value="F:2 iron, 2 sulfur cluster binding"/>
    <property type="evidence" value="ECO:0007669"/>
    <property type="project" value="UniProtKB-KW"/>
</dbReference>
<proteinExistence type="predicted"/>
<comment type="caution">
    <text evidence="6">The sequence shown here is derived from an EMBL/GenBank/DDBJ whole genome shotgun (WGS) entry which is preliminary data.</text>
</comment>
<dbReference type="GO" id="GO:0005737">
    <property type="term" value="C:cytoplasm"/>
    <property type="evidence" value="ECO:0007669"/>
    <property type="project" value="UniProtKB-ARBA"/>
</dbReference>
<evidence type="ECO:0000256" key="2">
    <source>
        <dbReference type="ARBA" id="ARBA00022723"/>
    </source>
</evidence>
<keyword evidence="4" id="KW-0411">Iron-sulfur</keyword>